<protein>
    <submittedName>
        <fullName evidence="4">Uncharacterized protein</fullName>
    </submittedName>
</protein>
<keyword evidence="2" id="KW-1133">Transmembrane helix</keyword>
<proteinExistence type="predicted"/>
<evidence type="ECO:0000313" key="3">
    <source>
        <dbReference type="Proteomes" id="UP000887575"/>
    </source>
</evidence>
<feature type="region of interest" description="Disordered" evidence="1">
    <location>
        <begin position="41"/>
        <end position="66"/>
    </location>
</feature>
<evidence type="ECO:0000256" key="1">
    <source>
        <dbReference type="SAM" id="MobiDB-lite"/>
    </source>
</evidence>
<accession>A0AAF3E7X4</accession>
<organism evidence="3 4">
    <name type="scientific">Mesorhabditis belari</name>
    <dbReference type="NCBI Taxonomy" id="2138241"/>
    <lineage>
        <taxon>Eukaryota</taxon>
        <taxon>Metazoa</taxon>
        <taxon>Ecdysozoa</taxon>
        <taxon>Nematoda</taxon>
        <taxon>Chromadorea</taxon>
        <taxon>Rhabditida</taxon>
        <taxon>Rhabditina</taxon>
        <taxon>Rhabditomorpha</taxon>
        <taxon>Rhabditoidea</taxon>
        <taxon>Rhabditidae</taxon>
        <taxon>Mesorhabditinae</taxon>
        <taxon>Mesorhabditis</taxon>
    </lineage>
</organism>
<feature type="region of interest" description="Disordered" evidence="1">
    <location>
        <begin position="119"/>
        <end position="143"/>
    </location>
</feature>
<evidence type="ECO:0000256" key="2">
    <source>
        <dbReference type="SAM" id="Phobius"/>
    </source>
</evidence>
<feature type="transmembrane region" description="Helical" evidence="2">
    <location>
        <begin position="173"/>
        <end position="195"/>
    </location>
</feature>
<feature type="compositionally biased region" description="Low complexity" evidence="1">
    <location>
        <begin position="119"/>
        <end position="130"/>
    </location>
</feature>
<reference evidence="4" key="1">
    <citation type="submission" date="2024-02" db="UniProtKB">
        <authorList>
            <consortium name="WormBaseParasite"/>
        </authorList>
    </citation>
    <scope>IDENTIFICATION</scope>
</reference>
<keyword evidence="3" id="KW-1185">Reference proteome</keyword>
<feature type="compositionally biased region" description="Polar residues" evidence="1">
    <location>
        <begin position="133"/>
        <end position="143"/>
    </location>
</feature>
<dbReference type="Proteomes" id="UP000887575">
    <property type="component" value="Unassembled WGS sequence"/>
</dbReference>
<evidence type="ECO:0000313" key="4">
    <source>
        <dbReference type="WBParaSite" id="MBELARI_LOCUS10026"/>
    </source>
</evidence>
<dbReference type="AlphaFoldDB" id="A0AAF3E7X4"/>
<dbReference type="WBParaSite" id="MBELARI_LOCUS10026">
    <property type="protein sequence ID" value="MBELARI_LOCUS10026"/>
    <property type="gene ID" value="MBELARI_LOCUS10026"/>
</dbReference>
<name>A0AAF3E7X4_9BILA</name>
<keyword evidence="2" id="KW-0812">Transmembrane</keyword>
<keyword evidence="2" id="KW-0472">Membrane</keyword>
<sequence length="228" mass="25182">MATGVIAIEDLPVLQCLRIPPNLTLNDLQFEMGCLEKDQLSEGGKGGEIPQRLSHETSTCSPPKIRKPLTGVLKVAEDFPSPSLSGSSSIQKSNGPRFSEKLKTLISCKSSSLAMVLPSTSSDSPSIKPSNELRFSQSMDPNKQQCPSLCADFPQNSSETKELSATEEKVPFFYIYLALLFVILCLVAISVYNYYSSLKTYRPSTIFHLVSFLNRVDRFKANNSTRFP</sequence>